<organism evidence="13">
    <name type="scientific">Craspedostauros australis</name>
    <dbReference type="NCBI Taxonomy" id="1486917"/>
    <lineage>
        <taxon>Eukaryota</taxon>
        <taxon>Sar</taxon>
        <taxon>Stramenopiles</taxon>
        <taxon>Ochrophyta</taxon>
        <taxon>Bacillariophyta</taxon>
        <taxon>Bacillariophyceae</taxon>
        <taxon>Bacillariophycidae</taxon>
        <taxon>Naviculales</taxon>
        <taxon>Naviculaceae</taxon>
        <taxon>Craspedostauros</taxon>
    </lineage>
</organism>
<dbReference type="InterPro" id="IPR019734">
    <property type="entry name" value="TPR_rpt"/>
</dbReference>
<comment type="subunit">
    <text evidence="7">Monomer. Homodimer. Forms a complex composed of HOP and chaperones HSP70 and HSP90; the interaction is stronger in the absence of ATP. Interacts (via TPR 1, 2, 3, 7, 8 and 9 repeats) with HSP70 (via C-terminus); the interaction is direct and is stronger in the absence of ATP. Interacts (via TPR 4, 5 and 6 repeats) with HSP90 (via C-terminus); the interaction is direct.</text>
</comment>
<evidence type="ECO:0000256" key="4">
    <source>
        <dbReference type="ARBA" id="ARBA00022737"/>
    </source>
</evidence>
<comment type="similarity">
    <text evidence="2">Belongs to the prefoldin subunit beta family.</text>
</comment>
<feature type="coiled-coil region" evidence="11">
    <location>
        <begin position="230"/>
        <end position="257"/>
    </location>
</feature>
<evidence type="ECO:0000256" key="5">
    <source>
        <dbReference type="ARBA" id="ARBA00022803"/>
    </source>
</evidence>
<feature type="repeat" description="TPR" evidence="10">
    <location>
        <begin position="7"/>
        <end position="40"/>
    </location>
</feature>
<reference evidence="13" key="1">
    <citation type="submission" date="2021-01" db="EMBL/GenBank/DDBJ databases">
        <authorList>
            <person name="Corre E."/>
            <person name="Pelletier E."/>
            <person name="Niang G."/>
            <person name="Scheremetjew M."/>
            <person name="Finn R."/>
            <person name="Kale V."/>
            <person name="Holt S."/>
            <person name="Cochrane G."/>
            <person name="Meng A."/>
            <person name="Brown T."/>
            <person name="Cohen L."/>
        </authorList>
    </citation>
    <scope>NUCLEOTIDE SEQUENCE</scope>
    <source>
        <strain evidence="13">CCMP3328</strain>
    </source>
</reference>
<dbReference type="InterPro" id="IPR011990">
    <property type="entry name" value="TPR-like_helical_dom_sf"/>
</dbReference>
<dbReference type="EMBL" id="HBEF01019865">
    <property type="protein sequence ID" value="CAD8340124.1"/>
    <property type="molecule type" value="Transcribed_RNA"/>
</dbReference>
<dbReference type="PROSITE" id="PS50005">
    <property type="entry name" value="TPR"/>
    <property type="match status" value="1"/>
</dbReference>
<evidence type="ECO:0000256" key="3">
    <source>
        <dbReference type="ARBA" id="ARBA00022490"/>
    </source>
</evidence>
<evidence type="ECO:0000313" key="13">
    <source>
        <dbReference type="EMBL" id="CAD8340124.1"/>
    </source>
</evidence>
<dbReference type="PANTHER" id="PTHR22904:SF523">
    <property type="entry name" value="STRESS-INDUCED-PHOSPHOPROTEIN 1"/>
    <property type="match status" value="1"/>
</dbReference>
<evidence type="ECO:0000256" key="1">
    <source>
        <dbReference type="ARBA" id="ARBA00004496"/>
    </source>
</evidence>
<evidence type="ECO:0000256" key="8">
    <source>
        <dbReference type="ARBA" id="ARBA00074766"/>
    </source>
</evidence>
<evidence type="ECO:0000256" key="12">
    <source>
        <dbReference type="SAM" id="MobiDB-lite"/>
    </source>
</evidence>
<protein>
    <recommendedName>
        <fullName evidence="8">Hsp70-Hsp90 organising protein</fullName>
    </recommendedName>
    <alternativeName>
        <fullName evidence="9">Stress-inducible protein 1</fullName>
    </alternativeName>
</protein>
<dbReference type="Gene3D" id="1.25.40.10">
    <property type="entry name" value="Tetratricopeptide repeat domain"/>
    <property type="match status" value="1"/>
</dbReference>
<dbReference type="GO" id="GO:0051879">
    <property type="term" value="F:Hsp90 protein binding"/>
    <property type="evidence" value="ECO:0007669"/>
    <property type="project" value="TreeGrafter"/>
</dbReference>
<dbReference type="GO" id="GO:0005737">
    <property type="term" value="C:cytoplasm"/>
    <property type="evidence" value="ECO:0007669"/>
    <property type="project" value="UniProtKB-SubCell"/>
</dbReference>
<dbReference type="GO" id="GO:0006457">
    <property type="term" value="P:protein folding"/>
    <property type="evidence" value="ECO:0007669"/>
    <property type="project" value="InterPro"/>
</dbReference>
<proteinExistence type="inferred from homology"/>
<dbReference type="Gene3D" id="1.10.287.370">
    <property type="match status" value="1"/>
</dbReference>
<feature type="region of interest" description="Disordered" evidence="12">
    <location>
        <begin position="120"/>
        <end position="143"/>
    </location>
</feature>
<gene>
    <name evidence="13" type="ORF">CAUS1442_LOCUS12257</name>
</gene>
<evidence type="ECO:0000256" key="9">
    <source>
        <dbReference type="ARBA" id="ARBA00076447"/>
    </source>
</evidence>
<comment type="subcellular location">
    <subcellularLocation>
        <location evidence="1">Cytoplasm</location>
    </subcellularLocation>
</comment>
<evidence type="ECO:0000256" key="7">
    <source>
        <dbReference type="ARBA" id="ARBA00066016"/>
    </source>
</evidence>
<keyword evidence="3" id="KW-0963">Cytoplasm</keyword>
<name>A0A7R9X0M1_9STRA</name>
<evidence type="ECO:0000256" key="11">
    <source>
        <dbReference type="SAM" id="Coils"/>
    </source>
</evidence>
<dbReference type="AlphaFoldDB" id="A0A7R9X0M1"/>
<dbReference type="PANTHER" id="PTHR22904">
    <property type="entry name" value="TPR REPEAT CONTAINING PROTEIN"/>
    <property type="match status" value="1"/>
</dbReference>
<evidence type="ECO:0000256" key="6">
    <source>
        <dbReference type="ARBA" id="ARBA00056105"/>
    </source>
</evidence>
<feature type="compositionally biased region" description="Basic and acidic residues" evidence="12">
    <location>
        <begin position="120"/>
        <end position="129"/>
    </location>
</feature>
<accession>A0A7R9X0M1</accession>
<dbReference type="InterPro" id="IPR009053">
    <property type="entry name" value="Prefoldin"/>
</dbReference>
<dbReference type="Pfam" id="PF14559">
    <property type="entry name" value="TPR_19"/>
    <property type="match status" value="1"/>
</dbReference>
<keyword evidence="11" id="KW-0175">Coiled coil</keyword>
<evidence type="ECO:0000256" key="10">
    <source>
        <dbReference type="PROSITE-ProRule" id="PRU00339"/>
    </source>
</evidence>
<evidence type="ECO:0000256" key="2">
    <source>
        <dbReference type="ARBA" id="ARBA00008045"/>
    </source>
</evidence>
<dbReference type="GO" id="GO:0016272">
    <property type="term" value="C:prefoldin complex"/>
    <property type="evidence" value="ECO:0007669"/>
    <property type="project" value="InterPro"/>
</dbReference>
<keyword evidence="4" id="KW-0677">Repeat</keyword>
<dbReference type="GO" id="GO:0051082">
    <property type="term" value="F:unfolded protein binding"/>
    <property type="evidence" value="ECO:0007669"/>
    <property type="project" value="InterPro"/>
</dbReference>
<dbReference type="InterPro" id="IPR002777">
    <property type="entry name" value="PFD_beta-like"/>
</dbReference>
<keyword evidence="5 10" id="KW-0802">TPR repeat</keyword>
<dbReference type="FunFam" id="1.25.40.10:FF:000020">
    <property type="entry name" value="Stress-induced phosphoprotein 1"/>
    <property type="match status" value="1"/>
</dbReference>
<dbReference type="Pfam" id="PF01920">
    <property type="entry name" value="Prefoldin_2"/>
    <property type="match status" value="1"/>
</dbReference>
<dbReference type="SMART" id="SM00028">
    <property type="entry name" value="TPR"/>
    <property type="match status" value="3"/>
</dbReference>
<sequence length="261" mass="29502">MINSSTAAEHKELGNKAFTSKKFEEAVGHYSDAIKIDATNHIFFSNRSAANFGLKKFDDAAKDAKECIRIDPSFMKGYYRLAQAQNELKAYDAAQSTIKQGLALDANNTQLLKLMRETKQNKRLAEQQKDAATSMPLPTTGKQLDSATTKELQDLQIQYSQSTREYNAVQAHMNKSLREQKMQQVTQEELGKDDSNLAMYKSVGKVFVKSSKENIMEYLETSVAEQGKKQKDMTQKLEYLEKRIKSQRQNMEELVGMGSGN</sequence>
<dbReference type="SUPFAM" id="SSF46579">
    <property type="entry name" value="Prefoldin"/>
    <property type="match status" value="1"/>
</dbReference>
<comment type="function">
    <text evidence="6">Acts as a co-chaperone and mediates the association of the chaperones HSP70 and HSP90 probably facilitating substrate transfer from HSP70 to HSP90. Stimulates HSP70 ATPase activity and, in contrast, inhibits HSP90 ATPase activity.</text>
</comment>
<dbReference type="SUPFAM" id="SSF48452">
    <property type="entry name" value="TPR-like"/>
    <property type="match status" value="1"/>
</dbReference>